<evidence type="ECO:0000313" key="3">
    <source>
        <dbReference type="Proteomes" id="UP000746751"/>
    </source>
</evidence>
<dbReference type="PROSITE" id="PS51257">
    <property type="entry name" value="PROKAR_LIPOPROTEIN"/>
    <property type="match status" value="1"/>
</dbReference>
<accession>A0A921IQS0</accession>
<dbReference type="EMBL" id="DYVF01000069">
    <property type="protein sequence ID" value="HJG31940.1"/>
    <property type="molecule type" value="Genomic_DNA"/>
</dbReference>
<dbReference type="Proteomes" id="UP000746751">
    <property type="component" value="Unassembled WGS sequence"/>
</dbReference>
<protein>
    <submittedName>
        <fullName evidence="2">Class B sortase</fullName>
    </submittedName>
</protein>
<proteinExistence type="predicted"/>
<sequence>MDLDIARRALRVIAGAICLVSTMSLAISCAQEQSSDMVYEALERSTLATPASSGNTVAGDSTTTLADVLSINPEVAGWLTVENTSISYPVVLPEAGTPRDWYLDHDVQGYWNPLGCPYIDNRSGTDKHHLLVYGHHVHNSDAMFSSIAVAYQEDIFEAIGSATWSTPDGETETFYPCMALNVESSYDTIQRFSFADQVDLQIWIGSLSKDAQAKARMWAKQMTDATRVLTLVTCSSEQPGQTWRTLVVFTDVEGKD</sequence>
<comment type="caution">
    <text evidence="2">The sequence shown here is derived from an EMBL/GenBank/DDBJ whole genome shotgun (WGS) entry which is preliminary data.</text>
</comment>
<dbReference type="InterPro" id="IPR023365">
    <property type="entry name" value="Sortase_dom-sf"/>
</dbReference>
<evidence type="ECO:0000313" key="2">
    <source>
        <dbReference type="EMBL" id="HJG31940.1"/>
    </source>
</evidence>
<organism evidence="2 3">
    <name type="scientific">Collinsella ihumii</name>
    <dbReference type="NCBI Taxonomy" id="1720204"/>
    <lineage>
        <taxon>Bacteria</taxon>
        <taxon>Bacillati</taxon>
        <taxon>Actinomycetota</taxon>
        <taxon>Coriobacteriia</taxon>
        <taxon>Coriobacteriales</taxon>
        <taxon>Coriobacteriaceae</taxon>
        <taxon>Collinsella</taxon>
    </lineage>
</organism>
<dbReference type="AlphaFoldDB" id="A0A921IQS0"/>
<dbReference type="InterPro" id="IPR009835">
    <property type="entry name" value="SrtB"/>
</dbReference>
<feature type="signal peptide" evidence="1">
    <location>
        <begin position="1"/>
        <end position="26"/>
    </location>
</feature>
<reference evidence="2" key="1">
    <citation type="journal article" date="2021" name="PeerJ">
        <title>Extensive microbial diversity within the chicken gut microbiome revealed by metagenomics and culture.</title>
        <authorList>
            <person name="Gilroy R."/>
            <person name="Ravi A."/>
            <person name="Getino M."/>
            <person name="Pursley I."/>
            <person name="Horton D.L."/>
            <person name="Alikhan N.F."/>
            <person name="Baker D."/>
            <person name="Gharbi K."/>
            <person name="Hall N."/>
            <person name="Watson M."/>
            <person name="Adriaenssens E.M."/>
            <person name="Foster-Nyarko E."/>
            <person name="Jarju S."/>
            <person name="Secka A."/>
            <person name="Antonio M."/>
            <person name="Oren A."/>
            <person name="Chaudhuri R.R."/>
            <person name="La Ragione R."/>
            <person name="Hildebrand F."/>
            <person name="Pallen M.J."/>
        </authorList>
    </citation>
    <scope>NUCLEOTIDE SEQUENCE</scope>
    <source>
        <strain evidence="2">ChiGjej2B2-7701</strain>
    </source>
</reference>
<evidence type="ECO:0000256" key="1">
    <source>
        <dbReference type="SAM" id="SignalP"/>
    </source>
</evidence>
<feature type="chain" id="PRO_5038636604" evidence="1">
    <location>
        <begin position="27"/>
        <end position="256"/>
    </location>
</feature>
<dbReference type="SUPFAM" id="SSF63817">
    <property type="entry name" value="Sortase"/>
    <property type="match status" value="1"/>
</dbReference>
<name>A0A921IQS0_9ACTN</name>
<keyword evidence="1" id="KW-0732">Signal</keyword>
<dbReference type="CDD" id="cd05826">
    <property type="entry name" value="Sortase_B"/>
    <property type="match status" value="1"/>
</dbReference>
<dbReference type="Gene3D" id="2.40.260.10">
    <property type="entry name" value="Sortase"/>
    <property type="match status" value="1"/>
</dbReference>
<gene>
    <name evidence="2" type="ORF">K8U80_11195</name>
</gene>
<reference evidence="2" key="2">
    <citation type="submission" date="2021-09" db="EMBL/GenBank/DDBJ databases">
        <authorList>
            <person name="Gilroy R."/>
        </authorList>
    </citation>
    <scope>NUCLEOTIDE SEQUENCE</scope>
    <source>
        <strain evidence="2">ChiGjej2B2-7701</strain>
    </source>
</reference>